<feature type="transmembrane region" description="Helical" evidence="1">
    <location>
        <begin position="101"/>
        <end position="120"/>
    </location>
</feature>
<sequence>MTKKIFIFILFSLALVSLPLQAEMAAGNFGLDEVAEKAQYKETKKDTPPEALFNTIKRVVFGLLSLTAILFFGLLTYAGVRWMTAKGNEEFVTKARDTIEAAVIGLIIVAAAYAITNFIFAKLAEAPPAAPVALPPPSGCALTRTAADCQPPACRWNRLASTCVDVQPPEGSTADCSQFTQQLECNAGGCIWLDGSCLATVSDPFGICLRVIGSQLYCGLSTKSGCDRQGAVYSFYEGKEEPDCADQQSTYLPLEAITPCADKGGQCIENVADCNGRSSGNGNDCTGDKVCCLP</sequence>
<dbReference type="Pfam" id="PF18895">
    <property type="entry name" value="T4SS_pilin"/>
    <property type="match status" value="1"/>
</dbReference>
<feature type="transmembrane region" description="Helical" evidence="1">
    <location>
        <begin position="59"/>
        <end position="80"/>
    </location>
</feature>
<feature type="signal peptide" evidence="2">
    <location>
        <begin position="1"/>
        <end position="22"/>
    </location>
</feature>
<proteinExistence type="predicted"/>
<feature type="chain" id="PRO_5002540253" evidence="2">
    <location>
        <begin position="23"/>
        <end position="294"/>
    </location>
</feature>
<evidence type="ECO:0000313" key="3">
    <source>
        <dbReference type="EMBL" id="KKW08496.1"/>
    </source>
</evidence>
<evidence type="ECO:0000256" key="2">
    <source>
        <dbReference type="SAM" id="SignalP"/>
    </source>
</evidence>
<name>A0A0G1VPW7_9BACT</name>
<gene>
    <name evidence="3" type="ORF">UY44_C0009G0009</name>
</gene>
<evidence type="ECO:0000256" key="1">
    <source>
        <dbReference type="SAM" id="Phobius"/>
    </source>
</evidence>
<evidence type="ECO:0000313" key="4">
    <source>
        <dbReference type="Proteomes" id="UP000033965"/>
    </source>
</evidence>
<keyword evidence="1" id="KW-1133">Transmembrane helix</keyword>
<accession>A0A0G1VPW7</accession>
<protein>
    <submittedName>
        <fullName evidence="3">Uncharacterized protein</fullName>
    </submittedName>
</protein>
<dbReference type="AlphaFoldDB" id="A0A0G1VPW7"/>
<keyword evidence="1" id="KW-0472">Membrane</keyword>
<reference evidence="3 4" key="1">
    <citation type="journal article" date="2015" name="Nature">
        <title>rRNA introns, odd ribosomes, and small enigmatic genomes across a large radiation of phyla.</title>
        <authorList>
            <person name="Brown C.T."/>
            <person name="Hug L.A."/>
            <person name="Thomas B.C."/>
            <person name="Sharon I."/>
            <person name="Castelle C.J."/>
            <person name="Singh A."/>
            <person name="Wilkins M.J."/>
            <person name="Williams K.H."/>
            <person name="Banfield J.F."/>
        </authorList>
    </citation>
    <scope>NUCLEOTIDE SEQUENCE [LARGE SCALE GENOMIC DNA]</scope>
</reference>
<comment type="caution">
    <text evidence="3">The sequence shown here is derived from an EMBL/GenBank/DDBJ whole genome shotgun (WGS) entry which is preliminary data.</text>
</comment>
<dbReference type="InterPro" id="IPR043993">
    <property type="entry name" value="T4SS_pilin"/>
</dbReference>
<keyword evidence="2" id="KW-0732">Signal</keyword>
<dbReference type="EMBL" id="LCPZ01000009">
    <property type="protein sequence ID" value="KKW08496.1"/>
    <property type="molecule type" value="Genomic_DNA"/>
</dbReference>
<keyword evidence="1" id="KW-0812">Transmembrane</keyword>
<dbReference type="Proteomes" id="UP000033965">
    <property type="component" value="Unassembled WGS sequence"/>
</dbReference>
<organism evidence="3 4">
    <name type="scientific">Candidatus Kaiserbacteria bacterium GW2011_GWA2_49_19</name>
    <dbReference type="NCBI Taxonomy" id="1618669"/>
    <lineage>
        <taxon>Bacteria</taxon>
        <taxon>Candidatus Kaiseribacteriota</taxon>
    </lineage>
</organism>